<accession>A0A1I0VJ07</accession>
<keyword evidence="4 5" id="KW-0411">Iron-sulfur</keyword>
<dbReference type="Gene3D" id="3.40.1010.20">
    <property type="entry name" value="4-hydroxy-3-methylbut-2-enyl diphosphate reductase, catalytic domain"/>
    <property type="match status" value="2"/>
</dbReference>
<dbReference type="EC" id="1.17.7.4" evidence="5"/>
<keyword evidence="3 5" id="KW-0408">Iron</keyword>
<keyword evidence="5" id="KW-0560">Oxidoreductase</keyword>
<evidence type="ECO:0000313" key="6">
    <source>
        <dbReference type="EMBL" id="SFA76292.1"/>
    </source>
</evidence>
<protein>
    <recommendedName>
        <fullName evidence="5">4-hydroxy-3-methylbut-2-enyl diphosphate reductase</fullName>
        <shortName evidence="5">HMBPP reductase</shortName>
        <ecNumber evidence="5">1.17.7.4</ecNumber>
    </recommendedName>
</protein>
<feature type="binding site" evidence="5">
    <location>
        <position position="43"/>
    </location>
    <ligand>
        <name>dimethylallyl diphosphate</name>
        <dbReference type="ChEBI" id="CHEBI:57623"/>
    </ligand>
</feature>
<feature type="binding site" evidence="5">
    <location>
        <position position="170"/>
    </location>
    <ligand>
        <name>(2E)-4-hydroxy-3-methylbut-2-enyl diphosphate</name>
        <dbReference type="ChEBI" id="CHEBI:128753"/>
    </ligand>
</feature>
<evidence type="ECO:0000313" key="7">
    <source>
        <dbReference type="Proteomes" id="UP000198838"/>
    </source>
</evidence>
<feature type="binding site" evidence="5">
    <location>
        <position position="228"/>
    </location>
    <ligand>
        <name>(2E)-4-hydroxy-3-methylbut-2-enyl diphosphate</name>
        <dbReference type="ChEBI" id="CHEBI:128753"/>
    </ligand>
</feature>
<feature type="binding site" evidence="5">
    <location>
        <position position="101"/>
    </location>
    <ligand>
        <name>[4Fe-4S] cluster</name>
        <dbReference type="ChEBI" id="CHEBI:49883"/>
    </ligand>
</feature>
<comment type="function">
    <text evidence="5">Catalyzes the conversion of 1-hydroxy-2-methyl-2-(E)-butenyl 4-diphosphate (HMBPP) into a mixture of isopentenyl diphosphate (IPP) and dimethylallyl diphosphate (DMAPP). Acts in the terminal step of the DOXP/MEP pathway for isoprenoid precursor biosynthesis.</text>
</comment>
<dbReference type="EMBL" id="FOJY01000002">
    <property type="protein sequence ID" value="SFA76292.1"/>
    <property type="molecule type" value="Genomic_DNA"/>
</dbReference>
<feature type="binding site" evidence="5">
    <location>
        <position position="227"/>
    </location>
    <ligand>
        <name>isopentenyl diphosphate</name>
        <dbReference type="ChEBI" id="CHEBI:128769"/>
    </ligand>
</feature>
<comment type="pathway">
    <text evidence="5">Isoprenoid biosynthesis; dimethylallyl diphosphate biosynthesis; dimethylallyl diphosphate from (2E)-4-hydroxy-3-methylbutenyl diphosphate: step 1/1.</text>
</comment>
<feature type="binding site" evidence="5">
    <location>
        <position position="270"/>
    </location>
    <ligand>
        <name>dimethylallyl diphosphate</name>
        <dbReference type="ChEBI" id="CHEBI:57623"/>
    </ligand>
</feature>
<dbReference type="UniPathway" id="UPA00059">
    <property type="reaction ID" value="UER00105"/>
</dbReference>
<feature type="binding site" evidence="5">
    <location>
        <position position="78"/>
    </location>
    <ligand>
        <name>(2E)-4-hydroxy-3-methylbut-2-enyl diphosphate</name>
        <dbReference type="ChEBI" id="CHEBI:128753"/>
    </ligand>
</feature>
<dbReference type="GO" id="GO:0019288">
    <property type="term" value="P:isopentenyl diphosphate biosynthetic process, methylerythritol 4-phosphate pathway"/>
    <property type="evidence" value="ECO:0007669"/>
    <property type="project" value="UniProtKB-UniRule"/>
</dbReference>
<feature type="binding site" evidence="5">
    <location>
        <position position="226"/>
    </location>
    <ligand>
        <name>(2E)-4-hydroxy-3-methylbut-2-enyl diphosphate</name>
        <dbReference type="ChEBI" id="CHEBI:128753"/>
    </ligand>
</feature>
<reference evidence="6 7" key="1">
    <citation type="submission" date="2016-10" db="EMBL/GenBank/DDBJ databases">
        <authorList>
            <person name="de Groot N.N."/>
        </authorList>
    </citation>
    <scope>NUCLEOTIDE SEQUENCE [LARGE SCALE GENOMIC DNA]</scope>
    <source>
        <strain evidence="6 7">DSM 5522</strain>
    </source>
</reference>
<comment type="catalytic activity">
    <reaction evidence="5">
        <text>dimethylallyl diphosphate + 2 oxidized [2Fe-2S]-[ferredoxin] + H2O = (2E)-4-hydroxy-3-methylbut-2-enyl diphosphate + 2 reduced [2Fe-2S]-[ferredoxin] + 2 H(+)</text>
        <dbReference type="Rhea" id="RHEA:24825"/>
        <dbReference type="Rhea" id="RHEA-COMP:10000"/>
        <dbReference type="Rhea" id="RHEA-COMP:10001"/>
        <dbReference type="ChEBI" id="CHEBI:15377"/>
        <dbReference type="ChEBI" id="CHEBI:15378"/>
        <dbReference type="ChEBI" id="CHEBI:33737"/>
        <dbReference type="ChEBI" id="CHEBI:33738"/>
        <dbReference type="ChEBI" id="CHEBI:57623"/>
        <dbReference type="ChEBI" id="CHEBI:128753"/>
        <dbReference type="EC" id="1.17.7.4"/>
    </reaction>
</comment>
<organism evidence="6 7">
    <name type="scientific">Acetitomaculum ruminis DSM 5522</name>
    <dbReference type="NCBI Taxonomy" id="1120918"/>
    <lineage>
        <taxon>Bacteria</taxon>
        <taxon>Bacillati</taxon>
        <taxon>Bacillota</taxon>
        <taxon>Clostridia</taxon>
        <taxon>Lachnospirales</taxon>
        <taxon>Lachnospiraceae</taxon>
        <taxon>Acetitomaculum</taxon>
    </lineage>
</organism>
<sequence length="284" mass="32346">MMNIEVAKTAGFCFGVERAIKKVYEQVQNAQNKPIYTYGPIIHNEYVVNELERKGVKVIDDYEELVSLEKGTVVIRSHGVSKEIYDMLKRKENVTIIDATCPFVLKIHDIVEKQSKEGYHIIVIGDKDHPEVEGIRGWCEGNDVTIINSREEAENFLLKSPKKICIVAQTTYNKKKFKEFVEIISKMDYYIKSMCTICSATKERQDEAREIASRADAMIVIGGKHSSNTQKLFEICKKECANTYYIQTLDDLDLSNFESTNNVGITAGASTPKKIIEEVQRNVR</sequence>
<dbReference type="STRING" id="1120918.SAMN05216249_10237"/>
<proteinExistence type="inferred from homology"/>
<dbReference type="PANTHER" id="PTHR30426">
    <property type="entry name" value="4-HYDROXY-3-METHYLBUT-2-ENYL DIPHOSPHATE REDUCTASE"/>
    <property type="match status" value="1"/>
</dbReference>
<evidence type="ECO:0000256" key="2">
    <source>
        <dbReference type="ARBA" id="ARBA00022723"/>
    </source>
</evidence>
<dbReference type="HAMAP" id="MF_00191">
    <property type="entry name" value="IspH"/>
    <property type="match status" value="1"/>
</dbReference>
<keyword evidence="1 5" id="KW-0004">4Fe-4S</keyword>
<evidence type="ECO:0000256" key="3">
    <source>
        <dbReference type="ARBA" id="ARBA00023004"/>
    </source>
</evidence>
<feature type="binding site" evidence="5">
    <location>
        <position position="227"/>
    </location>
    <ligand>
        <name>(2E)-4-hydroxy-3-methylbut-2-enyl diphosphate</name>
        <dbReference type="ChEBI" id="CHEBI:128753"/>
    </ligand>
</feature>
<feature type="binding site" evidence="5">
    <location>
        <position position="228"/>
    </location>
    <ligand>
        <name>isopentenyl diphosphate</name>
        <dbReference type="ChEBI" id="CHEBI:128769"/>
    </ligand>
</feature>
<feature type="binding site" evidence="5">
    <location>
        <position position="227"/>
    </location>
    <ligand>
        <name>dimethylallyl diphosphate</name>
        <dbReference type="ChEBI" id="CHEBI:57623"/>
    </ligand>
</feature>
<dbReference type="NCBIfam" id="NF002187">
    <property type="entry name" value="PRK01045.1-1"/>
    <property type="match status" value="1"/>
</dbReference>
<gene>
    <name evidence="5" type="primary">ispH</name>
    <name evidence="6" type="ORF">SAMN05216249_10237</name>
</gene>
<name>A0A1I0VJ07_9FIRM</name>
<feature type="binding site" evidence="5">
    <location>
        <position position="129"/>
    </location>
    <ligand>
        <name>isopentenyl diphosphate</name>
        <dbReference type="ChEBI" id="CHEBI:128769"/>
    </ligand>
</feature>
<evidence type="ECO:0000256" key="4">
    <source>
        <dbReference type="ARBA" id="ARBA00023014"/>
    </source>
</evidence>
<evidence type="ECO:0000256" key="1">
    <source>
        <dbReference type="ARBA" id="ARBA00022485"/>
    </source>
</evidence>
<feature type="binding site" evidence="5">
    <location>
        <position position="270"/>
    </location>
    <ligand>
        <name>(2E)-4-hydroxy-3-methylbut-2-enyl diphosphate</name>
        <dbReference type="ChEBI" id="CHEBI:128753"/>
    </ligand>
</feature>
<feature type="binding site" evidence="5">
    <location>
        <position position="129"/>
    </location>
    <ligand>
        <name>(2E)-4-hydroxy-3-methylbut-2-enyl diphosphate</name>
        <dbReference type="ChEBI" id="CHEBI:128753"/>
    </ligand>
</feature>
<keyword evidence="2 5" id="KW-0479">Metal-binding</keyword>
<dbReference type="GO" id="GO:0051539">
    <property type="term" value="F:4 iron, 4 sulfur cluster binding"/>
    <property type="evidence" value="ECO:0007669"/>
    <property type="project" value="UniProtKB-UniRule"/>
</dbReference>
<dbReference type="InterPro" id="IPR003451">
    <property type="entry name" value="LytB/IspH"/>
</dbReference>
<feature type="binding site" evidence="5">
    <location>
        <position position="129"/>
    </location>
    <ligand>
        <name>dimethylallyl diphosphate</name>
        <dbReference type="ChEBI" id="CHEBI:57623"/>
    </ligand>
</feature>
<feature type="binding site" evidence="5">
    <location>
        <position position="13"/>
    </location>
    <ligand>
        <name>[4Fe-4S] cluster</name>
        <dbReference type="ChEBI" id="CHEBI:49883"/>
    </ligand>
</feature>
<keyword evidence="7" id="KW-1185">Reference proteome</keyword>
<feature type="binding site" evidence="5">
    <location>
        <position position="226"/>
    </location>
    <ligand>
        <name>dimethylallyl diphosphate</name>
        <dbReference type="ChEBI" id="CHEBI:57623"/>
    </ligand>
</feature>
<evidence type="ECO:0000256" key="5">
    <source>
        <dbReference type="HAMAP-Rule" id="MF_00191"/>
    </source>
</evidence>
<feature type="binding site" evidence="5">
    <location>
        <position position="270"/>
    </location>
    <ligand>
        <name>isopentenyl diphosphate</name>
        <dbReference type="ChEBI" id="CHEBI:128769"/>
    </ligand>
</feature>
<keyword evidence="5" id="KW-0414">Isoprene biosynthesis</keyword>
<comment type="catalytic activity">
    <reaction evidence="5">
        <text>isopentenyl diphosphate + 2 oxidized [2Fe-2S]-[ferredoxin] + H2O = (2E)-4-hydroxy-3-methylbut-2-enyl diphosphate + 2 reduced [2Fe-2S]-[ferredoxin] + 2 H(+)</text>
        <dbReference type="Rhea" id="RHEA:24488"/>
        <dbReference type="Rhea" id="RHEA-COMP:10000"/>
        <dbReference type="Rhea" id="RHEA-COMP:10001"/>
        <dbReference type="ChEBI" id="CHEBI:15377"/>
        <dbReference type="ChEBI" id="CHEBI:15378"/>
        <dbReference type="ChEBI" id="CHEBI:33737"/>
        <dbReference type="ChEBI" id="CHEBI:33738"/>
        <dbReference type="ChEBI" id="CHEBI:128753"/>
        <dbReference type="ChEBI" id="CHEBI:128769"/>
        <dbReference type="EC" id="1.17.7.4"/>
    </reaction>
</comment>
<feature type="active site" description="Proton donor" evidence="5">
    <location>
        <position position="131"/>
    </location>
</feature>
<feature type="binding site" evidence="5">
    <location>
        <position position="226"/>
    </location>
    <ligand>
        <name>isopentenyl diphosphate</name>
        <dbReference type="ChEBI" id="CHEBI:128769"/>
    </ligand>
</feature>
<dbReference type="GO" id="GO:0050992">
    <property type="term" value="P:dimethylallyl diphosphate biosynthetic process"/>
    <property type="evidence" value="ECO:0007669"/>
    <property type="project" value="UniProtKB-UniRule"/>
</dbReference>
<comment type="similarity">
    <text evidence="5">Belongs to the IspH family.</text>
</comment>
<dbReference type="Proteomes" id="UP000198838">
    <property type="component" value="Unassembled WGS sequence"/>
</dbReference>
<comment type="pathway">
    <text evidence="5">Isoprenoid biosynthesis; isopentenyl diphosphate biosynthesis via DXP pathway; isopentenyl diphosphate from 1-deoxy-D-xylulose 5-phosphate: step 6/6.</text>
</comment>
<feature type="binding site" evidence="5">
    <location>
        <position position="198"/>
    </location>
    <ligand>
        <name>[4Fe-4S] cluster</name>
        <dbReference type="ChEBI" id="CHEBI:49883"/>
    </ligand>
</feature>
<dbReference type="NCBIfam" id="TIGR00216">
    <property type="entry name" value="ispH_lytB"/>
    <property type="match status" value="1"/>
</dbReference>
<dbReference type="Pfam" id="PF02401">
    <property type="entry name" value="LYTB"/>
    <property type="match status" value="1"/>
</dbReference>
<dbReference type="CDD" id="cd13944">
    <property type="entry name" value="lytB_ispH"/>
    <property type="match status" value="1"/>
</dbReference>
<dbReference type="AlphaFoldDB" id="A0A1I0VJ07"/>
<dbReference type="GO" id="GO:0051745">
    <property type="term" value="F:4-hydroxy-3-methylbut-2-enyl diphosphate reductase activity"/>
    <property type="evidence" value="ECO:0007669"/>
    <property type="project" value="UniProtKB-UniRule"/>
</dbReference>
<feature type="binding site" evidence="5">
    <location>
        <position position="43"/>
    </location>
    <ligand>
        <name>isopentenyl diphosphate</name>
        <dbReference type="ChEBI" id="CHEBI:128769"/>
    </ligand>
</feature>
<feature type="binding site" evidence="5">
    <location>
        <position position="228"/>
    </location>
    <ligand>
        <name>dimethylallyl diphosphate</name>
        <dbReference type="ChEBI" id="CHEBI:57623"/>
    </ligand>
</feature>
<feature type="binding site" evidence="5">
    <location>
        <position position="78"/>
    </location>
    <ligand>
        <name>dimethylallyl diphosphate</name>
        <dbReference type="ChEBI" id="CHEBI:57623"/>
    </ligand>
</feature>
<dbReference type="Gene3D" id="3.40.50.11270">
    <property type="match status" value="1"/>
</dbReference>
<feature type="binding site" evidence="5">
    <location>
        <position position="43"/>
    </location>
    <ligand>
        <name>(2E)-4-hydroxy-3-methylbut-2-enyl diphosphate</name>
        <dbReference type="ChEBI" id="CHEBI:128753"/>
    </ligand>
</feature>
<dbReference type="GO" id="GO:0046872">
    <property type="term" value="F:metal ion binding"/>
    <property type="evidence" value="ECO:0007669"/>
    <property type="project" value="UniProtKB-KW"/>
</dbReference>
<feature type="binding site" evidence="5">
    <location>
        <position position="78"/>
    </location>
    <ligand>
        <name>isopentenyl diphosphate</name>
        <dbReference type="ChEBI" id="CHEBI:128769"/>
    </ligand>
</feature>
<dbReference type="GO" id="GO:0016114">
    <property type="term" value="P:terpenoid biosynthetic process"/>
    <property type="evidence" value="ECO:0007669"/>
    <property type="project" value="UniProtKB-UniRule"/>
</dbReference>
<dbReference type="PANTHER" id="PTHR30426:SF0">
    <property type="entry name" value="4-HYDROXY-3-METHYLBUT-2-ENYL DIPHOSPHATE REDUCTASE"/>
    <property type="match status" value="1"/>
</dbReference>
<comment type="cofactor">
    <cofactor evidence="5">
        <name>[4Fe-4S] cluster</name>
        <dbReference type="ChEBI" id="CHEBI:49883"/>
    </cofactor>
    <text evidence="5">Binds 1 [4Fe-4S] cluster per subunit.</text>
</comment>
<dbReference type="UniPathway" id="UPA00056">
    <property type="reaction ID" value="UER00097"/>
</dbReference>